<organism evidence="1 2">
    <name type="scientific">Burkholderia contaminans</name>
    <dbReference type="NCBI Taxonomy" id="488447"/>
    <lineage>
        <taxon>Bacteria</taxon>
        <taxon>Pseudomonadati</taxon>
        <taxon>Pseudomonadota</taxon>
        <taxon>Betaproteobacteria</taxon>
        <taxon>Burkholderiales</taxon>
        <taxon>Burkholderiaceae</taxon>
        <taxon>Burkholderia</taxon>
        <taxon>Burkholderia cepacia complex</taxon>
    </lineage>
</organism>
<reference evidence="1 2" key="1">
    <citation type="submission" date="2018-08" db="EMBL/GenBank/DDBJ databases">
        <title>Comparative analysis of Burkholderia isolates from Puerto Rico.</title>
        <authorList>
            <person name="Hall C."/>
            <person name="Sahl J."/>
            <person name="Wagner D."/>
        </authorList>
    </citation>
    <scope>NUCLEOTIDE SEQUENCE [LARGE SCALE GENOMIC DNA]</scope>
    <source>
        <strain evidence="1 2">Bp9025</strain>
    </source>
</reference>
<name>A0A3N8QCH9_9BURK</name>
<gene>
    <name evidence="1" type="ORF">DF051_12020</name>
</gene>
<protein>
    <submittedName>
        <fullName evidence="1">Uncharacterized protein</fullName>
    </submittedName>
</protein>
<dbReference type="EMBL" id="QTQV01000006">
    <property type="protein sequence ID" value="RQT16956.1"/>
    <property type="molecule type" value="Genomic_DNA"/>
</dbReference>
<proteinExistence type="predicted"/>
<sequence>MNDAVAMRTGAAARLPRDMRASVSCMYRGDRKASGEIAGSMRIDTTKRAINQAFAGMASSNRC</sequence>
<dbReference type="AlphaFoldDB" id="A0A3N8QCH9"/>
<accession>A0A3N8QCH9</accession>
<evidence type="ECO:0000313" key="2">
    <source>
        <dbReference type="Proteomes" id="UP000277921"/>
    </source>
</evidence>
<dbReference type="Proteomes" id="UP000277921">
    <property type="component" value="Unassembled WGS sequence"/>
</dbReference>
<comment type="caution">
    <text evidence="1">The sequence shown here is derived from an EMBL/GenBank/DDBJ whole genome shotgun (WGS) entry which is preliminary data.</text>
</comment>
<evidence type="ECO:0000313" key="1">
    <source>
        <dbReference type="EMBL" id="RQT16956.1"/>
    </source>
</evidence>